<name>A0A1V9Z619_ACHHY</name>
<keyword evidence="2" id="KW-1185">Reference proteome</keyword>
<dbReference type="EMBL" id="JNBR01000410">
    <property type="protein sequence ID" value="OQR93426.1"/>
    <property type="molecule type" value="Genomic_DNA"/>
</dbReference>
<protein>
    <submittedName>
        <fullName evidence="1">Uncharacterized protein</fullName>
    </submittedName>
</protein>
<reference evidence="1 2" key="1">
    <citation type="journal article" date="2014" name="Genome Biol. Evol.">
        <title>The secreted proteins of Achlya hypogyna and Thraustotheca clavata identify the ancestral oomycete secretome and reveal gene acquisitions by horizontal gene transfer.</title>
        <authorList>
            <person name="Misner I."/>
            <person name="Blouin N."/>
            <person name="Leonard G."/>
            <person name="Richards T.A."/>
            <person name="Lane C.E."/>
        </authorList>
    </citation>
    <scope>NUCLEOTIDE SEQUENCE [LARGE SCALE GENOMIC DNA]</scope>
    <source>
        <strain evidence="1 2">ATCC 48635</strain>
    </source>
</reference>
<comment type="caution">
    <text evidence="1">The sequence shown here is derived from an EMBL/GenBank/DDBJ whole genome shotgun (WGS) entry which is preliminary data.</text>
</comment>
<dbReference type="OrthoDB" id="83822at2759"/>
<proteinExistence type="predicted"/>
<sequence>MQLRQLKKERKACERIKALEDTNTNIAFLCNQLGDQLGACTSQLRASSAKIDQLEAKYTKEARRNELQSLAIQLLEDELRSARK</sequence>
<gene>
    <name evidence="1" type="ORF">ACHHYP_20105</name>
</gene>
<organism evidence="1 2">
    <name type="scientific">Achlya hypogyna</name>
    <name type="common">Oomycete</name>
    <name type="synonym">Protoachlya hypogyna</name>
    <dbReference type="NCBI Taxonomy" id="1202772"/>
    <lineage>
        <taxon>Eukaryota</taxon>
        <taxon>Sar</taxon>
        <taxon>Stramenopiles</taxon>
        <taxon>Oomycota</taxon>
        <taxon>Saprolegniomycetes</taxon>
        <taxon>Saprolegniales</taxon>
        <taxon>Achlyaceae</taxon>
        <taxon>Achlya</taxon>
    </lineage>
</organism>
<evidence type="ECO:0000313" key="2">
    <source>
        <dbReference type="Proteomes" id="UP000243579"/>
    </source>
</evidence>
<accession>A0A1V9Z619</accession>
<dbReference type="Proteomes" id="UP000243579">
    <property type="component" value="Unassembled WGS sequence"/>
</dbReference>
<dbReference type="AlphaFoldDB" id="A0A1V9Z619"/>
<evidence type="ECO:0000313" key="1">
    <source>
        <dbReference type="EMBL" id="OQR93426.1"/>
    </source>
</evidence>